<evidence type="ECO:0000256" key="7">
    <source>
        <dbReference type="ARBA" id="ARBA00023002"/>
    </source>
</evidence>
<evidence type="ECO:0000256" key="1">
    <source>
        <dbReference type="ARBA" id="ARBA00004370"/>
    </source>
</evidence>
<evidence type="ECO:0008006" key="13">
    <source>
        <dbReference type="Google" id="ProtNLM"/>
    </source>
</evidence>
<protein>
    <recommendedName>
        <fullName evidence="13">Cytochrome P450</fullName>
    </recommendedName>
</protein>
<gene>
    <name evidence="11" type="ORF">POM88_017532</name>
</gene>
<proteinExistence type="inferred from homology"/>
<dbReference type="PANTHER" id="PTHR24282:SF155">
    <property type="entry name" value="CYTOCHROME P450 734A1-LIKE"/>
    <property type="match status" value="1"/>
</dbReference>
<keyword evidence="3" id="KW-0349">Heme</keyword>
<sequence length="243" mass="27386">MQALQNVYIPGFRFLPTKMINLRWRLEKETRDSVRTIIEINSNTTGNSKNLISLLTSGSSIMKELGPGLEIEEVIDECKTFYFAGKETTANAVTWAVLLLARHPEWQSKARKEVFQPCKDNELPTAEKLHEFKIVTMILKETLGLYNPVSRLLRRTFKSVKVGSLNIPAGTEFYVALADVHHETEIWGPDANEFNPSSFPLWFHHHILTAHPCIIHISSSNGLSVVHGARPEHFNPSSASALL</sequence>
<evidence type="ECO:0000313" key="12">
    <source>
        <dbReference type="Proteomes" id="UP001237642"/>
    </source>
</evidence>
<dbReference type="PANTHER" id="PTHR24282">
    <property type="entry name" value="CYTOCHROME P450 FAMILY MEMBER"/>
    <property type="match status" value="1"/>
</dbReference>
<keyword evidence="10" id="KW-0472">Membrane</keyword>
<dbReference type="Gene3D" id="1.10.630.10">
    <property type="entry name" value="Cytochrome P450"/>
    <property type="match status" value="1"/>
</dbReference>
<evidence type="ECO:0000256" key="10">
    <source>
        <dbReference type="ARBA" id="ARBA00023136"/>
    </source>
</evidence>
<keyword evidence="7" id="KW-0560">Oxidoreductase</keyword>
<evidence type="ECO:0000256" key="5">
    <source>
        <dbReference type="ARBA" id="ARBA00022723"/>
    </source>
</evidence>
<dbReference type="GO" id="GO:0005506">
    <property type="term" value="F:iron ion binding"/>
    <property type="evidence" value="ECO:0007669"/>
    <property type="project" value="InterPro"/>
</dbReference>
<evidence type="ECO:0000256" key="2">
    <source>
        <dbReference type="ARBA" id="ARBA00010617"/>
    </source>
</evidence>
<name>A0AAD8IQN2_9APIA</name>
<keyword evidence="5" id="KW-0479">Metal-binding</keyword>
<evidence type="ECO:0000256" key="9">
    <source>
        <dbReference type="ARBA" id="ARBA00023033"/>
    </source>
</evidence>
<dbReference type="AlphaFoldDB" id="A0AAD8IQN2"/>
<dbReference type="GO" id="GO:0016705">
    <property type="term" value="F:oxidoreductase activity, acting on paired donors, with incorporation or reduction of molecular oxygen"/>
    <property type="evidence" value="ECO:0007669"/>
    <property type="project" value="InterPro"/>
</dbReference>
<accession>A0AAD8IQN2</accession>
<keyword evidence="12" id="KW-1185">Reference proteome</keyword>
<dbReference type="InterPro" id="IPR050665">
    <property type="entry name" value="Cytochrome_P450_Monooxygen"/>
</dbReference>
<evidence type="ECO:0000313" key="11">
    <source>
        <dbReference type="EMBL" id="KAK1389354.1"/>
    </source>
</evidence>
<evidence type="ECO:0000256" key="6">
    <source>
        <dbReference type="ARBA" id="ARBA00022989"/>
    </source>
</evidence>
<evidence type="ECO:0000256" key="8">
    <source>
        <dbReference type="ARBA" id="ARBA00023004"/>
    </source>
</evidence>
<keyword evidence="8" id="KW-0408">Iron</keyword>
<dbReference type="GO" id="GO:0016020">
    <property type="term" value="C:membrane"/>
    <property type="evidence" value="ECO:0007669"/>
    <property type="project" value="UniProtKB-SubCell"/>
</dbReference>
<reference evidence="11" key="1">
    <citation type="submission" date="2023-02" db="EMBL/GenBank/DDBJ databases">
        <title>Genome of toxic invasive species Heracleum sosnowskyi carries increased number of genes despite the absence of recent whole-genome duplications.</title>
        <authorList>
            <person name="Schelkunov M."/>
            <person name="Shtratnikova V."/>
            <person name="Makarenko M."/>
            <person name="Klepikova A."/>
            <person name="Omelchenko D."/>
            <person name="Novikova G."/>
            <person name="Obukhova E."/>
            <person name="Bogdanov V."/>
            <person name="Penin A."/>
            <person name="Logacheva M."/>
        </authorList>
    </citation>
    <scope>NUCLEOTIDE SEQUENCE</scope>
    <source>
        <strain evidence="11">Hsosn_3</strain>
        <tissue evidence="11">Leaf</tissue>
    </source>
</reference>
<reference evidence="11" key="2">
    <citation type="submission" date="2023-05" db="EMBL/GenBank/DDBJ databases">
        <authorList>
            <person name="Schelkunov M.I."/>
        </authorList>
    </citation>
    <scope>NUCLEOTIDE SEQUENCE</scope>
    <source>
        <strain evidence="11">Hsosn_3</strain>
        <tissue evidence="11">Leaf</tissue>
    </source>
</reference>
<keyword evidence="4" id="KW-0812">Transmembrane</keyword>
<dbReference type="Proteomes" id="UP001237642">
    <property type="component" value="Unassembled WGS sequence"/>
</dbReference>
<keyword evidence="6" id="KW-1133">Transmembrane helix</keyword>
<dbReference type="GO" id="GO:0004497">
    <property type="term" value="F:monooxygenase activity"/>
    <property type="evidence" value="ECO:0007669"/>
    <property type="project" value="UniProtKB-KW"/>
</dbReference>
<evidence type="ECO:0000256" key="4">
    <source>
        <dbReference type="ARBA" id="ARBA00022692"/>
    </source>
</evidence>
<comment type="similarity">
    <text evidence="2">Belongs to the cytochrome P450 family.</text>
</comment>
<comment type="subcellular location">
    <subcellularLocation>
        <location evidence="1">Membrane</location>
    </subcellularLocation>
</comment>
<dbReference type="InterPro" id="IPR036396">
    <property type="entry name" value="Cyt_P450_sf"/>
</dbReference>
<keyword evidence="9" id="KW-0503">Monooxygenase</keyword>
<dbReference type="InterPro" id="IPR001128">
    <property type="entry name" value="Cyt_P450"/>
</dbReference>
<comment type="caution">
    <text evidence="11">The sequence shown here is derived from an EMBL/GenBank/DDBJ whole genome shotgun (WGS) entry which is preliminary data.</text>
</comment>
<dbReference type="SUPFAM" id="SSF48264">
    <property type="entry name" value="Cytochrome P450"/>
    <property type="match status" value="1"/>
</dbReference>
<dbReference type="GO" id="GO:0020037">
    <property type="term" value="F:heme binding"/>
    <property type="evidence" value="ECO:0007669"/>
    <property type="project" value="InterPro"/>
</dbReference>
<dbReference type="Pfam" id="PF00067">
    <property type="entry name" value="p450"/>
    <property type="match status" value="1"/>
</dbReference>
<evidence type="ECO:0000256" key="3">
    <source>
        <dbReference type="ARBA" id="ARBA00022617"/>
    </source>
</evidence>
<organism evidence="11 12">
    <name type="scientific">Heracleum sosnowskyi</name>
    <dbReference type="NCBI Taxonomy" id="360622"/>
    <lineage>
        <taxon>Eukaryota</taxon>
        <taxon>Viridiplantae</taxon>
        <taxon>Streptophyta</taxon>
        <taxon>Embryophyta</taxon>
        <taxon>Tracheophyta</taxon>
        <taxon>Spermatophyta</taxon>
        <taxon>Magnoliopsida</taxon>
        <taxon>eudicotyledons</taxon>
        <taxon>Gunneridae</taxon>
        <taxon>Pentapetalae</taxon>
        <taxon>asterids</taxon>
        <taxon>campanulids</taxon>
        <taxon>Apiales</taxon>
        <taxon>Apiaceae</taxon>
        <taxon>Apioideae</taxon>
        <taxon>apioid superclade</taxon>
        <taxon>Tordylieae</taxon>
        <taxon>Tordyliinae</taxon>
        <taxon>Heracleum</taxon>
    </lineage>
</organism>
<dbReference type="EMBL" id="JAUIZM010000004">
    <property type="protein sequence ID" value="KAK1389354.1"/>
    <property type="molecule type" value="Genomic_DNA"/>
</dbReference>